<reference evidence="1" key="2">
    <citation type="journal article" date="2015" name="Fish Shellfish Immunol.">
        <title>Early steps in the European eel (Anguilla anguilla)-Vibrio vulnificus interaction in the gills: Role of the RtxA13 toxin.</title>
        <authorList>
            <person name="Callol A."/>
            <person name="Pajuelo D."/>
            <person name="Ebbesson L."/>
            <person name="Teles M."/>
            <person name="MacKenzie S."/>
            <person name="Amaro C."/>
        </authorList>
    </citation>
    <scope>NUCLEOTIDE SEQUENCE</scope>
</reference>
<sequence length="51" mass="5644">MRIGCGTTVVQCWHNYLKGEAHCIKPDALHKNLNLFFGSGKNVCLGPSRNN</sequence>
<organism evidence="1">
    <name type="scientific">Anguilla anguilla</name>
    <name type="common">European freshwater eel</name>
    <name type="synonym">Muraena anguilla</name>
    <dbReference type="NCBI Taxonomy" id="7936"/>
    <lineage>
        <taxon>Eukaryota</taxon>
        <taxon>Metazoa</taxon>
        <taxon>Chordata</taxon>
        <taxon>Craniata</taxon>
        <taxon>Vertebrata</taxon>
        <taxon>Euteleostomi</taxon>
        <taxon>Actinopterygii</taxon>
        <taxon>Neopterygii</taxon>
        <taxon>Teleostei</taxon>
        <taxon>Anguilliformes</taxon>
        <taxon>Anguillidae</taxon>
        <taxon>Anguilla</taxon>
    </lineage>
</organism>
<reference evidence="1" key="1">
    <citation type="submission" date="2014-11" db="EMBL/GenBank/DDBJ databases">
        <authorList>
            <person name="Amaro Gonzalez C."/>
        </authorList>
    </citation>
    <scope>NUCLEOTIDE SEQUENCE</scope>
</reference>
<dbReference type="EMBL" id="GBXM01086122">
    <property type="protein sequence ID" value="JAH22455.1"/>
    <property type="molecule type" value="Transcribed_RNA"/>
</dbReference>
<dbReference type="AlphaFoldDB" id="A0A0E9R1V3"/>
<evidence type="ECO:0000313" key="1">
    <source>
        <dbReference type="EMBL" id="JAH22455.1"/>
    </source>
</evidence>
<protein>
    <submittedName>
        <fullName evidence="1">Uncharacterized protein</fullName>
    </submittedName>
</protein>
<name>A0A0E9R1V3_ANGAN</name>
<proteinExistence type="predicted"/>
<accession>A0A0E9R1V3</accession>